<dbReference type="AlphaFoldDB" id="A0A8B6DVP1"/>
<organism evidence="1 2">
    <name type="scientific">Mytilus galloprovincialis</name>
    <name type="common">Mediterranean mussel</name>
    <dbReference type="NCBI Taxonomy" id="29158"/>
    <lineage>
        <taxon>Eukaryota</taxon>
        <taxon>Metazoa</taxon>
        <taxon>Spiralia</taxon>
        <taxon>Lophotrochozoa</taxon>
        <taxon>Mollusca</taxon>
        <taxon>Bivalvia</taxon>
        <taxon>Autobranchia</taxon>
        <taxon>Pteriomorphia</taxon>
        <taxon>Mytilida</taxon>
        <taxon>Mytiloidea</taxon>
        <taxon>Mytilidae</taxon>
        <taxon>Mytilinae</taxon>
        <taxon>Mytilus</taxon>
    </lineage>
</organism>
<protein>
    <submittedName>
        <fullName evidence="1">Uncharacterized protein</fullName>
    </submittedName>
</protein>
<dbReference type="EMBL" id="UYJE01004190">
    <property type="protein sequence ID" value="VDI25839.1"/>
    <property type="molecule type" value="Genomic_DNA"/>
</dbReference>
<evidence type="ECO:0000313" key="1">
    <source>
        <dbReference type="EMBL" id="VDI25839.1"/>
    </source>
</evidence>
<proteinExistence type="predicted"/>
<sequence length="116" mass="13310">MEEGLVRINQNVKVVAKAVTDEVKYTYNILETEKELYTPKRGPRLLQSDLKSTVGEGVNGFCRQIYNRLLMKVPRLLQSDLQSTVDEWANDFSSHILNRLLMKLSTTSSVRFTIDC</sequence>
<gene>
    <name evidence="1" type="ORF">MGAL_10B008924</name>
</gene>
<comment type="caution">
    <text evidence="1">The sequence shown here is derived from an EMBL/GenBank/DDBJ whole genome shotgun (WGS) entry which is preliminary data.</text>
</comment>
<evidence type="ECO:0000313" key="2">
    <source>
        <dbReference type="Proteomes" id="UP000596742"/>
    </source>
</evidence>
<reference evidence="1" key="1">
    <citation type="submission" date="2018-11" db="EMBL/GenBank/DDBJ databases">
        <authorList>
            <person name="Alioto T."/>
            <person name="Alioto T."/>
        </authorList>
    </citation>
    <scope>NUCLEOTIDE SEQUENCE</scope>
</reference>
<keyword evidence="2" id="KW-1185">Reference proteome</keyword>
<name>A0A8B6DVP1_MYTGA</name>
<dbReference type="Proteomes" id="UP000596742">
    <property type="component" value="Unassembled WGS sequence"/>
</dbReference>
<accession>A0A8B6DVP1</accession>